<evidence type="ECO:0000313" key="3">
    <source>
        <dbReference type="Proteomes" id="UP000242180"/>
    </source>
</evidence>
<gene>
    <name evidence="2" type="ORF">BCR43DRAFT_490040</name>
</gene>
<feature type="transmembrane region" description="Helical" evidence="1">
    <location>
        <begin position="20"/>
        <end position="40"/>
    </location>
</feature>
<protein>
    <submittedName>
        <fullName evidence="2">Uncharacterized protein</fullName>
    </submittedName>
</protein>
<comment type="caution">
    <text evidence="2">The sequence shown here is derived from an EMBL/GenBank/DDBJ whole genome shotgun (WGS) entry which is preliminary data.</text>
</comment>
<dbReference type="InParanoid" id="A0A1X2HF74"/>
<keyword evidence="1" id="KW-0812">Transmembrane</keyword>
<proteinExistence type="predicted"/>
<evidence type="ECO:0000256" key="1">
    <source>
        <dbReference type="SAM" id="Phobius"/>
    </source>
</evidence>
<dbReference type="EMBL" id="MCGN01000004">
    <property type="protein sequence ID" value="ORY97605.1"/>
    <property type="molecule type" value="Genomic_DNA"/>
</dbReference>
<name>A0A1X2HF74_SYNRA</name>
<dbReference type="Proteomes" id="UP000242180">
    <property type="component" value="Unassembled WGS sequence"/>
</dbReference>
<sequence>MATEECNLGLLRRRTVHAENGFAVLIVSSIMLFLFVLYLYGGRNLTTKNFYVTHEHAPYHACIESISNHRMCRGATPDKDEHKFAIFLDRCDDTS</sequence>
<keyword evidence="1" id="KW-1133">Transmembrane helix</keyword>
<keyword evidence="3" id="KW-1185">Reference proteome</keyword>
<evidence type="ECO:0000313" key="2">
    <source>
        <dbReference type="EMBL" id="ORY97605.1"/>
    </source>
</evidence>
<dbReference type="AlphaFoldDB" id="A0A1X2HF74"/>
<accession>A0A1X2HF74</accession>
<keyword evidence="1" id="KW-0472">Membrane</keyword>
<reference evidence="2 3" key="1">
    <citation type="submission" date="2016-07" db="EMBL/GenBank/DDBJ databases">
        <title>Pervasive Adenine N6-methylation of Active Genes in Fungi.</title>
        <authorList>
            <consortium name="DOE Joint Genome Institute"/>
            <person name="Mondo S.J."/>
            <person name="Dannebaum R.O."/>
            <person name="Kuo R.C."/>
            <person name="Labutti K."/>
            <person name="Haridas S."/>
            <person name="Kuo A."/>
            <person name="Salamov A."/>
            <person name="Ahrendt S.R."/>
            <person name="Lipzen A."/>
            <person name="Sullivan W."/>
            <person name="Andreopoulos W.B."/>
            <person name="Clum A."/>
            <person name="Lindquist E."/>
            <person name="Daum C."/>
            <person name="Ramamoorthy G.K."/>
            <person name="Gryganskyi A."/>
            <person name="Culley D."/>
            <person name="Magnuson J.K."/>
            <person name="James T.Y."/>
            <person name="O'Malley M.A."/>
            <person name="Stajich J.E."/>
            <person name="Spatafora J.W."/>
            <person name="Visel A."/>
            <person name="Grigoriev I.V."/>
        </authorList>
    </citation>
    <scope>NUCLEOTIDE SEQUENCE [LARGE SCALE GENOMIC DNA]</scope>
    <source>
        <strain evidence="2 3">NRRL 2496</strain>
    </source>
</reference>
<organism evidence="2 3">
    <name type="scientific">Syncephalastrum racemosum</name>
    <name type="common">Filamentous fungus</name>
    <dbReference type="NCBI Taxonomy" id="13706"/>
    <lineage>
        <taxon>Eukaryota</taxon>
        <taxon>Fungi</taxon>
        <taxon>Fungi incertae sedis</taxon>
        <taxon>Mucoromycota</taxon>
        <taxon>Mucoromycotina</taxon>
        <taxon>Mucoromycetes</taxon>
        <taxon>Mucorales</taxon>
        <taxon>Syncephalastraceae</taxon>
        <taxon>Syncephalastrum</taxon>
    </lineage>
</organism>